<comment type="caution">
    <text evidence="2">The sequence shown here is derived from an EMBL/GenBank/DDBJ whole genome shotgun (WGS) entry which is preliminary data.</text>
</comment>
<dbReference type="EMBL" id="JAECVU010000001">
    <property type="protein sequence ID" value="MBH8587740.1"/>
    <property type="molecule type" value="Genomic_DNA"/>
</dbReference>
<evidence type="ECO:0000256" key="1">
    <source>
        <dbReference type="SAM" id="MobiDB-lite"/>
    </source>
</evidence>
<dbReference type="Proteomes" id="UP000641910">
    <property type="component" value="Unassembled WGS sequence"/>
</dbReference>
<reference evidence="2 3" key="1">
    <citation type="submission" date="2020-12" db="EMBL/GenBank/DDBJ databases">
        <title>WGS of Thermoactinomyces spp.</title>
        <authorList>
            <person name="Cheng K."/>
        </authorList>
    </citation>
    <scope>NUCLEOTIDE SEQUENCE [LARGE SCALE GENOMIC DNA]</scope>
    <source>
        <strain evidence="3">CICC 10650\ACCC 41061</strain>
    </source>
</reference>
<sequence>MAKRVLLSLLKQYEHLQARIMEIDDEIERLVKPIPGNEEMIAMKGQRANRGDLLRCITNYEHPRQIQNLAGLVDPQSRSTLNDMGRQSKRRADQILSIRA</sequence>
<protein>
    <submittedName>
        <fullName evidence="2">Uncharacterized protein</fullName>
    </submittedName>
</protein>
<organism evidence="2 3">
    <name type="scientific">Thermoactinomyces vulgaris</name>
    <dbReference type="NCBI Taxonomy" id="2026"/>
    <lineage>
        <taxon>Bacteria</taxon>
        <taxon>Bacillati</taxon>
        <taxon>Bacillota</taxon>
        <taxon>Bacilli</taxon>
        <taxon>Bacillales</taxon>
        <taxon>Thermoactinomycetaceae</taxon>
        <taxon>Thermoactinomyces</taxon>
    </lineage>
</organism>
<accession>A0ABS0QEX5</accession>
<dbReference type="RefSeq" id="WP_052186633.1">
    <property type="nucleotide sequence ID" value="NZ_CP039710.1"/>
</dbReference>
<evidence type="ECO:0000313" key="2">
    <source>
        <dbReference type="EMBL" id="MBH8587740.1"/>
    </source>
</evidence>
<feature type="region of interest" description="Disordered" evidence="1">
    <location>
        <begin position="77"/>
        <end position="100"/>
    </location>
</feature>
<proteinExistence type="predicted"/>
<evidence type="ECO:0000313" key="3">
    <source>
        <dbReference type="Proteomes" id="UP000641910"/>
    </source>
</evidence>
<name>A0ABS0QEX5_THEVU</name>
<keyword evidence="3" id="KW-1185">Reference proteome</keyword>
<gene>
    <name evidence="2" type="ORF">I8U22_02760</name>
</gene>